<dbReference type="EMBL" id="JAHUTJ010008636">
    <property type="protein sequence ID" value="MED6267010.1"/>
    <property type="molecule type" value="Genomic_DNA"/>
</dbReference>
<gene>
    <name evidence="1" type="ORF">CHARACLAT_007818</name>
</gene>
<proteinExistence type="predicted"/>
<sequence length="79" mass="8487">MLASNLHPVVLCYPPGIHSLPAKQLAVPDQDQTHQTLHSQTHIISPLAVILSINYDGFLVPDSSKTSPHNKPVKPSSAS</sequence>
<accession>A0ABU7CZ58</accession>
<name>A0ABU7CZ58_9TELE</name>
<keyword evidence="2" id="KW-1185">Reference proteome</keyword>
<comment type="caution">
    <text evidence="1">The sequence shown here is derived from an EMBL/GenBank/DDBJ whole genome shotgun (WGS) entry which is preliminary data.</text>
</comment>
<evidence type="ECO:0000313" key="1">
    <source>
        <dbReference type="EMBL" id="MED6267010.1"/>
    </source>
</evidence>
<dbReference type="Proteomes" id="UP001352852">
    <property type="component" value="Unassembled WGS sequence"/>
</dbReference>
<evidence type="ECO:0000313" key="2">
    <source>
        <dbReference type="Proteomes" id="UP001352852"/>
    </source>
</evidence>
<protein>
    <submittedName>
        <fullName evidence="1">Uncharacterized protein</fullName>
    </submittedName>
</protein>
<organism evidence="1 2">
    <name type="scientific">Characodon lateralis</name>
    <dbReference type="NCBI Taxonomy" id="208331"/>
    <lineage>
        <taxon>Eukaryota</taxon>
        <taxon>Metazoa</taxon>
        <taxon>Chordata</taxon>
        <taxon>Craniata</taxon>
        <taxon>Vertebrata</taxon>
        <taxon>Euteleostomi</taxon>
        <taxon>Actinopterygii</taxon>
        <taxon>Neopterygii</taxon>
        <taxon>Teleostei</taxon>
        <taxon>Neoteleostei</taxon>
        <taxon>Acanthomorphata</taxon>
        <taxon>Ovalentaria</taxon>
        <taxon>Atherinomorphae</taxon>
        <taxon>Cyprinodontiformes</taxon>
        <taxon>Goodeidae</taxon>
        <taxon>Characodon</taxon>
    </lineage>
</organism>
<reference evidence="1 2" key="1">
    <citation type="submission" date="2021-06" db="EMBL/GenBank/DDBJ databases">
        <authorList>
            <person name="Palmer J.M."/>
        </authorList>
    </citation>
    <scope>NUCLEOTIDE SEQUENCE [LARGE SCALE GENOMIC DNA]</scope>
    <source>
        <strain evidence="1 2">CL_MEX2019</strain>
        <tissue evidence="1">Muscle</tissue>
    </source>
</reference>